<gene>
    <name evidence="1" type="ordered locus">VSAL_p840_57</name>
</gene>
<dbReference type="SUPFAM" id="SSF51556">
    <property type="entry name" value="Metallo-dependent hydrolases"/>
    <property type="match status" value="1"/>
</dbReference>
<dbReference type="EMBL" id="FM178381">
    <property type="protein sequence ID" value="CAQ81916.1"/>
    <property type="molecule type" value="Genomic_DNA"/>
</dbReference>
<dbReference type="PANTHER" id="PTHR11409">
    <property type="entry name" value="ADENOSINE DEAMINASE"/>
    <property type="match status" value="1"/>
</dbReference>
<geneLocation type="plasmid" evidence="1 2">
    <name>pVSAL840</name>
</geneLocation>
<accession>B6ET28</accession>
<dbReference type="KEGG" id="vsa:VSAL_p840_57"/>
<dbReference type="Gene3D" id="3.20.20.140">
    <property type="entry name" value="Metal-dependent hydrolases"/>
    <property type="match status" value="2"/>
</dbReference>
<dbReference type="Proteomes" id="UP000001730">
    <property type="component" value="Plasmid pVSAL840"/>
</dbReference>
<dbReference type="GO" id="GO:0006154">
    <property type="term" value="P:adenosine catabolic process"/>
    <property type="evidence" value="ECO:0007669"/>
    <property type="project" value="TreeGrafter"/>
</dbReference>
<dbReference type="PANTHER" id="PTHR11409:SF43">
    <property type="entry name" value="ADENOSINE DEAMINASE"/>
    <property type="match status" value="1"/>
</dbReference>
<reference evidence="1 2" key="1">
    <citation type="journal article" date="2008" name="BMC Genomics">
        <title>The genome sequence of the fish pathogen Aliivibrio salmonicida strain LFI1238 shows extensive evidence of gene decay.</title>
        <authorList>
            <person name="Hjerde E."/>
            <person name="Lorentzen M.S."/>
            <person name="Holden M.T."/>
            <person name="Seeger K."/>
            <person name="Paulsen S."/>
            <person name="Bason N."/>
            <person name="Churcher C."/>
            <person name="Harris D."/>
            <person name="Norbertczak H."/>
            <person name="Quail M.A."/>
            <person name="Sanders S."/>
            <person name="Thurston S."/>
            <person name="Parkhill J."/>
            <person name="Willassen N.P."/>
            <person name="Thomson N.R."/>
        </authorList>
    </citation>
    <scope>NUCLEOTIDE SEQUENCE [LARGE SCALE GENOMIC DNA]</scope>
    <source>
        <strain evidence="1 2">LFI1238</strain>
    </source>
</reference>
<dbReference type="AlphaFoldDB" id="B6ET28"/>
<dbReference type="NCBIfam" id="NF041744">
    <property type="entry name" value="RdrB"/>
    <property type="match status" value="1"/>
</dbReference>
<dbReference type="HOGENOM" id="CLU_331705_0_0_6"/>
<dbReference type="RefSeq" id="WP_012548895.1">
    <property type="nucleotide sequence ID" value="NC_011311.1"/>
</dbReference>
<evidence type="ECO:0000313" key="1">
    <source>
        <dbReference type="EMBL" id="CAQ81916.1"/>
    </source>
</evidence>
<organism evidence="1 2">
    <name type="scientific">Aliivibrio salmonicida (strain LFI1238)</name>
    <name type="common">Vibrio salmonicida (strain LFI1238)</name>
    <dbReference type="NCBI Taxonomy" id="316275"/>
    <lineage>
        <taxon>Bacteria</taxon>
        <taxon>Pseudomonadati</taxon>
        <taxon>Pseudomonadota</taxon>
        <taxon>Gammaproteobacteria</taxon>
        <taxon>Vibrionales</taxon>
        <taxon>Vibrionaceae</taxon>
        <taxon>Aliivibrio</taxon>
    </lineage>
</organism>
<dbReference type="GO" id="GO:0046103">
    <property type="term" value="P:inosine biosynthetic process"/>
    <property type="evidence" value="ECO:0007669"/>
    <property type="project" value="TreeGrafter"/>
</dbReference>
<name>B6ET28_ALISL</name>
<evidence type="ECO:0008006" key="3">
    <source>
        <dbReference type="Google" id="ProtNLM"/>
    </source>
</evidence>
<dbReference type="GO" id="GO:0043103">
    <property type="term" value="P:hypoxanthine salvage"/>
    <property type="evidence" value="ECO:0007669"/>
    <property type="project" value="TreeGrafter"/>
</dbReference>
<keyword evidence="1" id="KW-0614">Plasmid</keyword>
<proteinExistence type="predicted"/>
<sequence length="848" mass="97718">MFISDIKWVIPAAIMSSDRLLNEDMNMLNAQSYGEDKYTILLQRAVFDFQPYTHTLLRNEDVEYAIDEWINDKQCVDLLDCLNNLFHHFLVWKGNCFEVKQEHLEEWLSFCSLTDPTWIIAVGYQHLIQQEILSDAEVIELVSENQCPVALPKASLNNYIADNHIHLGGHGSTALSMLNFAVYLNKKPDNNKINWPRRPENTLFESDKLSKNHLPLLINKLAESLGENIFKGSSTISRHPHTWGGLDSCTLNQSLLADLKRTYFDTSAQKLLASSHLKQQQSANRWLLFCIGLLEPTKHRDTCYQTTLNCFIRTSNILRNYMVVSGVGLGQFVEYFGFDHRKPKITTKCSGLEHKSHGIKYDNSPLTMREFRISPDDIVVKDDEYGFQLLPTSLEHLANMINDDNIASNSHFVIHFNRTYPNYKNRLDKHLHFFRYELKQQVEKIQQFSASVTYSDIELKSAHNNIDLRKLIRGYDVAGNENQLPIEIFAPTLRVLRAARYTTNGVFGKRLPQPFLTIHAGEDFSHIVSGLRAIDESIEFCKFTHGDRIGHGLALGINVKHWAQRQQRAYLTAGEHLDNLVWCHHQALSLIQINHTFQSALSLLEHKIRHWSSYLYGGVVYTPNDLYQSWMLRRNCPNQLSLALRDGNSEWVDWVPDIEFLKKESSSLVKKLWILYLNSGHLDLTSKRNDVISISCSIDDRTVPSSHNNKLSDNLSKSEIDLYEAIQDLLMERYSNKGIILEACPTSNLYIGRFKKYHEHPIFRWNPPNPDWLKPGEKFNRFGLRKGAVPVCVNTDDSGLMPTTIDNEHRVIKLAAIIHYNIGTCRAEEWITSIRQKGVDIFQQNHLN</sequence>
<dbReference type="GO" id="GO:0004000">
    <property type="term" value="F:adenosine deaminase activity"/>
    <property type="evidence" value="ECO:0007669"/>
    <property type="project" value="TreeGrafter"/>
</dbReference>
<dbReference type="GO" id="GO:0005829">
    <property type="term" value="C:cytosol"/>
    <property type="evidence" value="ECO:0007669"/>
    <property type="project" value="TreeGrafter"/>
</dbReference>
<protein>
    <recommendedName>
        <fullName evidence="3">Adenosine deaminase</fullName>
    </recommendedName>
</protein>
<evidence type="ECO:0000313" key="2">
    <source>
        <dbReference type="Proteomes" id="UP000001730"/>
    </source>
</evidence>
<dbReference type="InterPro" id="IPR006330">
    <property type="entry name" value="Ado/ade_deaminase"/>
</dbReference>
<keyword evidence="2" id="KW-1185">Reference proteome</keyword>
<dbReference type="InterPro" id="IPR032466">
    <property type="entry name" value="Metal_Hydrolase"/>
</dbReference>